<dbReference type="RefSeq" id="WP_387129929.1">
    <property type="nucleotide sequence ID" value="NZ_JBIATK010000003.1"/>
</dbReference>
<proteinExistence type="predicted"/>
<name>A0ABW6TBU3_9NOCA</name>
<sequence>MSIPAHCPPDRGRRISYLALDSGERMLPALSEDGATVTPVDLHRRA</sequence>
<evidence type="ECO:0000313" key="1">
    <source>
        <dbReference type="EMBL" id="MFF4023636.1"/>
    </source>
</evidence>
<dbReference type="Proteomes" id="UP001602089">
    <property type="component" value="Unassembled WGS sequence"/>
</dbReference>
<accession>A0ABW6TBU3</accession>
<comment type="caution">
    <text evidence="1">The sequence shown here is derived from an EMBL/GenBank/DDBJ whole genome shotgun (WGS) entry which is preliminary data.</text>
</comment>
<organism evidence="1 2">
    <name type="scientific">Nocardia elegans</name>
    <dbReference type="NCBI Taxonomy" id="300029"/>
    <lineage>
        <taxon>Bacteria</taxon>
        <taxon>Bacillati</taxon>
        <taxon>Actinomycetota</taxon>
        <taxon>Actinomycetes</taxon>
        <taxon>Mycobacteriales</taxon>
        <taxon>Nocardiaceae</taxon>
        <taxon>Nocardia</taxon>
    </lineage>
</organism>
<protein>
    <submittedName>
        <fullName evidence="1">Uncharacterized protein</fullName>
    </submittedName>
</protein>
<evidence type="ECO:0000313" key="2">
    <source>
        <dbReference type="Proteomes" id="UP001602089"/>
    </source>
</evidence>
<dbReference type="EMBL" id="JBIATK010000003">
    <property type="protein sequence ID" value="MFF4023636.1"/>
    <property type="molecule type" value="Genomic_DNA"/>
</dbReference>
<keyword evidence="2" id="KW-1185">Reference proteome</keyword>
<reference evidence="1 2" key="1">
    <citation type="submission" date="2024-10" db="EMBL/GenBank/DDBJ databases">
        <title>The Natural Products Discovery Center: Release of the First 8490 Sequenced Strains for Exploring Actinobacteria Biosynthetic Diversity.</title>
        <authorList>
            <person name="Kalkreuter E."/>
            <person name="Kautsar S.A."/>
            <person name="Yang D."/>
            <person name="Bader C.D."/>
            <person name="Teijaro C.N."/>
            <person name="Fluegel L."/>
            <person name="Davis C.M."/>
            <person name="Simpson J.R."/>
            <person name="Lauterbach L."/>
            <person name="Steele A.D."/>
            <person name="Gui C."/>
            <person name="Meng S."/>
            <person name="Li G."/>
            <person name="Viehrig K."/>
            <person name="Ye F."/>
            <person name="Su P."/>
            <person name="Kiefer A.F."/>
            <person name="Nichols A."/>
            <person name="Cepeda A.J."/>
            <person name="Yan W."/>
            <person name="Fan B."/>
            <person name="Jiang Y."/>
            <person name="Adhikari A."/>
            <person name="Zheng C.-J."/>
            <person name="Schuster L."/>
            <person name="Cowan T.M."/>
            <person name="Smanski M.J."/>
            <person name="Chevrette M.G."/>
            <person name="De Carvalho L.P.S."/>
            <person name="Shen B."/>
        </authorList>
    </citation>
    <scope>NUCLEOTIDE SEQUENCE [LARGE SCALE GENOMIC DNA]</scope>
    <source>
        <strain evidence="1 2">NPDC001867</strain>
    </source>
</reference>
<gene>
    <name evidence="1" type="ORF">ACFYY5_12415</name>
</gene>